<feature type="region of interest" description="Disordered" evidence="1">
    <location>
        <begin position="155"/>
        <end position="174"/>
    </location>
</feature>
<dbReference type="AlphaFoldDB" id="A0A699HJP2"/>
<protein>
    <submittedName>
        <fullName evidence="2">Uncharacterized protein</fullName>
    </submittedName>
</protein>
<proteinExistence type="predicted"/>
<gene>
    <name evidence="2" type="ORF">Tci_401315</name>
</gene>
<sequence length="244" mass="26342">MGKKGSGVTNEGRKLKSINDSDGNVTVVSRSSIDGAAMEFSADMTNLDDKSFGKEQPANVDIGSVPDMPIEDRSSLIATQIGKPTCLILLLVKCVLILGDEAALRISTVDKMNNDCFQMVVNNRKSGKTMSTITNRSGAMVSKTTWQPIKQKVSYEPKARGKQKNGAPKVSSYAKDDSSKKLFATNGDLHVPMSKPSVLTSNPYNVLDNMESDEEVEVVYDETVTLKDTRMGASPFMASDGSNT</sequence>
<organism evidence="2">
    <name type="scientific">Tanacetum cinerariifolium</name>
    <name type="common">Dalmatian daisy</name>
    <name type="synonym">Chrysanthemum cinerariifolium</name>
    <dbReference type="NCBI Taxonomy" id="118510"/>
    <lineage>
        <taxon>Eukaryota</taxon>
        <taxon>Viridiplantae</taxon>
        <taxon>Streptophyta</taxon>
        <taxon>Embryophyta</taxon>
        <taxon>Tracheophyta</taxon>
        <taxon>Spermatophyta</taxon>
        <taxon>Magnoliopsida</taxon>
        <taxon>eudicotyledons</taxon>
        <taxon>Gunneridae</taxon>
        <taxon>Pentapetalae</taxon>
        <taxon>asterids</taxon>
        <taxon>campanulids</taxon>
        <taxon>Asterales</taxon>
        <taxon>Asteraceae</taxon>
        <taxon>Asteroideae</taxon>
        <taxon>Anthemideae</taxon>
        <taxon>Anthemidinae</taxon>
        <taxon>Tanacetum</taxon>
    </lineage>
</organism>
<accession>A0A699HJP2</accession>
<evidence type="ECO:0000256" key="1">
    <source>
        <dbReference type="SAM" id="MobiDB-lite"/>
    </source>
</evidence>
<feature type="region of interest" description="Disordered" evidence="1">
    <location>
        <begin position="1"/>
        <end position="21"/>
    </location>
</feature>
<comment type="caution">
    <text evidence="2">The sequence shown here is derived from an EMBL/GenBank/DDBJ whole genome shotgun (WGS) entry which is preliminary data.</text>
</comment>
<name>A0A699HJP2_TANCI</name>
<dbReference type="EMBL" id="BKCJ010166684">
    <property type="protein sequence ID" value="GEY29341.1"/>
    <property type="molecule type" value="Genomic_DNA"/>
</dbReference>
<evidence type="ECO:0000313" key="2">
    <source>
        <dbReference type="EMBL" id="GEY29341.1"/>
    </source>
</evidence>
<reference evidence="2" key="1">
    <citation type="journal article" date="2019" name="Sci. Rep.">
        <title>Draft genome of Tanacetum cinerariifolium, the natural source of mosquito coil.</title>
        <authorList>
            <person name="Yamashiro T."/>
            <person name="Shiraishi A."/>
            <person name="Satake H."/>
            <person name="Nakayama K."/>
        </authorList>
    </citation>
    <scope>NUCLEOTIDE SEQUENCE</scope>
</reference>